<comment type="caution">
    <text evidence="1">The sequence shown here is derived from an EMBL/GenBank/DDBJ whole genome shotgun (WGS) entry which is preliminary data.</text>
</comment>
<dbReference type="AlphaFoldDB" id="J9E988"/>
<reference evidence="2" key="1">
    <citation type="submission" date="2012-08" db="EMBL/GenBank/DDBJ databases">
        <title>The Genome Sequence of Wuchereria bancrofti.</title>
        <authorList>
            <person name="Nutman T.B."/>
            <person name="Fink D.L."/>
            <person name="Russ C."/>
            <person name="Young S."/>
            <person name="Zeng Q."/>
            <person name="Koehrsen M."/>
            <person name="Alvarado L."/>
            <person name="Berlin A."/>
            <person name="Chapman S.B."/>
            <person name="Chen Z."/>
            <person name="Freedman E."/>
            <person name="Gellesch M."/>
            <person name="Goldberg J."/>
            <person name="Griggs A."/>
            <person name="Gujja S."/>
            <person name="Heilman E.R."/>
            <person name="Heiman D."/>
            <person name="Hepburn T."/>
            <person name="Howarth C."/>
            <person name="Jen D."/>
            <person name="Larson L."/>
            <person name="Lewis B."/>
            <person name="Mehta T."/>
            <person name="Park D."/>
            <person name="Pearson M."/>
            <person name="Roberts A."/>
            <person name="Saif S."/>
            <person name="Shea T."/>
            <person name="Shenoy N."/>
            <person name="Sisk P."/>
            <person name="Stolte C."/>
            <person name="Sykes S."/>
            <person name="Walk T."/>
            <person name="White J."/>
            <person name="Yandava C."/>
            <person name="Haas B."/>
            <person name="Henn M.R."/>
            <person name="Nusbaum C."/>
            <person name="Birren B."/>
        </authorList>
    </citation>
    <scope>NUCLEOTIDE SEQUENCE [LARGE SCALE GENOMIC DNA]</scope>
    <source>
        <strain evidence="2">NA</strain>
    </source>
</reference>
<evidence type="ECO:0000313" key="2">
    <source>
        <dbReference type="Proteomes" id="UP000004810"/>
    </source>
</evidence>
<dbReference type="Proteomes" id="UP000004810">
    <property type="component" value="Unassembled WGS sequence"/>
</dbReference>
<dbReference type="EMBL" id="ADBV01017320">
    <property type="protein sequence ID" value="EJW71949.1"/>
    <property type="molecule type" value="Genomic_DNA"/>
</dbReference>
<name>J9E988_WUCBA</name>
<accession>J9E988</accession>
<feature type="non-terminal residue" evidence="1">
    <location>
        <position position="67"/>
    </location>
</feature>
<evidence type="ECO:0000313" key="1">
    <source>
        <dbReference type="EMBL" id="EJW71949.1"/>
    </source>
</evidence>
<sequence length="67" mass="7838">MYSVKGRLYSKVIPKLTHVIMAEEEHKHAGTFTLSEIYGRSNRERVDKLPDFMTWNTHKLVALQFTS</sequence>
<organism evidence="1 2">
    <name type="scientific">Wuchereria bancrofti</name>
    <dbReference type="NCBI Taxonomy" id="6293"/>
    <lineage>
        <taxon>Eukaryota</taxon>
        <taxon>Metazoa</taxon>
        <taxon>Ecdysozoa</taxon>
        <taxon>Nematoda</taxon>
        <taxon>Chromadorea</taxon>
        <taxon>Rhabditida</taxon>
        <taxon>Spirurina</taxon>
        <taxon>Spiruromorpha</taxon>
        <taxon>Filarioidea</taxon>
        <taxon>Onchocercidae</taxon>
        <taxon>Wuchereria</taxon>
    </lineage>
</organism>
<proteinExistence type="predicted"/>
<protein>
    <submittedName>
        <fullName evidence="1">Uncharacterized protein</fullName>
    </submittedName>
</protein>
<gene>
    <name evidence="1" type="ORF">WUBG_17144</name>
</gene>